<evidence type="ECO:0000313" key="3">
    <source>
        <dbReference type="EMBL" id="RQH49079.1"/>
    </source>
</evidence>
<dbReference type="OrthoDB" id="447561at2"/>
<dbReference type="Gene3D" id="2.40.10.10">
    <property type="entry name" value="Trypsin-like serine proteases"/>
    <property type="match status" value="2"/>
</dbReference>
<keyword evidence="3" id="KW-0645">Protease</keyword>
<proteinExistence type="predicted"/>
<reference evidence="3 4" key="1">
    <citation type="journal article" date="2018" name="ACS Chem. Biol.">
        <title>Ketoreductase domain dysfunction expands chemodiversity: malyngamide biosynthesis in the cyanobacterium Okeania hirsuta.</title>
        <authorList>
            <person name="Moss N.A."/>
            <person name="Leao T."/>
            <person name="Rankin M."/>
            <person name="McCullough T.M."/>
            <person name="Qu P."/>
            <person name="Korobeynikov A."/>
            <person name="Smith J.L."/>
            <person name="Gerwick L."/>
            <person name="Gerwick W.H."/>
        </authorList>
    </citation>
    <scope>NUCLEOTIDE SEQUENCE [LARGE SCALE GENOMIC DNA]</scope>
    <source>
        <strain evidence="3 4">PAB10Feb10-1</strain>
    </source>
</reference>
<name>A0A3N6PZ60_9CYAN</name>
<dbReference type="InterPro" id="IPR043504">
    <property type="entry name" value="Peptidase_S1_PA_chymotrypsin"/>
</dbReference>
<keyword evidence="2" id="KW-0732">Signal</keyword>
<feature type="signal peptide" evidence="2">
    <location>
        <begin position="1"/>
        <end position="31"/>
    </location>
</feature>
<evidence type="ECO:0000256" key="1">
    <source>
        <dbReference type="SAM" id="MobiDB-lite"/>
    </source>
</evidence>
<dbReference type="InterPro" id="IPR009003">
    <property type="entry name" value="Peptidase_S1_PA"/>
</dbReference>
<dbReference type="PROSITE" id="PS51257">
    <property type="entry name" value="PROKAR_LIPOPROTEIN"/>
    <property type="match status" value="1"/>
</dbReference>
<organism evidence="3 4">
    <name type="scientific">Okeania hirsuta</name>
    <dbReference type="NCBI Taxonomy" id="1458930"/>
    <lineage>
        <taxon>Bacteria</taxon>
        <taxon>Bacillati</taxon>
        <taxon>Cyanobacteriota</taxon>
        <taxon>Cyanophyceae</taxon>
        <taxon>Oscillatoriophycideae</taxon>
        <taxon>Oscillatoriales</taxon>
        <taxon>Microcoleaceae</taxon>
        <taxon>Okeania</taxon>
    </lineage>
</organism>
<sequence>MLYFFIKKTQKLSIFIGGIFLSCLASTPAVAELSIEEINSIARQTTVLIAPALTPELRQDLEENRNNPLQKSGIWNPGSGVIIAKTGNKYYVLTVAHNFIQRHLDSKQYWQQLGGIPYYGIRTYDGKVHIVKDVNDHRGCPLKGNPKLTVLVRFGCRDRFIAGTDIVERSIGTDQIRGVDLAIVTFKSTNNYTVAPLGDPKQVNINDRVYISGWPDPEREQDPQTGRCRNRVARRQRRLAWGLVRGKINPAPEHLGYSIFYTDETAAGMSGGPVFDSNGRVVGSHGLGSQSKPLCGGSLEAGGESDSSSDSDNVSSGESLDFNKLQKRYSSGQNVNYFESLLKEFDFDLTFRRELPRPEVIKAGITYIKNLEVASSSGQVEFDASEDVFNDPNDVVDDIYKLYTFELENMIRDEPSGGPESILLD</sequence>
<protein>
    <submittedName>
        <fullName evidence="3">Serine protease</fullName>
    </submittedName>
</protein>
<dbReference type="GO" id="GO:0006508">
    <property type="term" value="P:proteolysis"/>
    <property type="evidence" value="ECO:0007669"/>
    <property type="project" value="UniProtKB-KW"/>
</dbReference>
<dbReference type="Proteomes" id="UP000269154">
    <property type="component" value="Unassembled WGS sequence"/>
</dbReference>
<dbReference type="GO" id="GO:0008233">
    <property type="term" value="F:peptidase activity"/>
    <property type="evidence" value="ECO:0007669"/>
    <property type="project" value="UniProtKB-KW"/>
</dbReference>
<keyword evidence="4" id="KW-1185">Reference proteome</keyword>
<dbReference type="AlphaFoldDB" id="A0A3N6PZ60"/>
<evidence type="ECO:0000313" key="4">
    <source>
        <dbReference type="Proteomes" id="UP000269154"/>
    </source>
</evidence>
<gene>
    <name evidence="3" type="ORF">D5R40_07190</name>
</gene>
<keyword evidence="3" id="KW-0378">Hydrolase</keyword>
<feature type="compositionally biased region" description="Low complexity" evidence="1">
    <location>
        <begin position="296"/>
        <end position="318"/>
    </location>
</feature>
<dbReference type="RefSeq" id="WP_124154424.1">
    <property type="nucleotide sequence ID" value="NZ_CAWOLW010000190.1"/>
</dbReference>
<evidence type="ECO:0000256" key="2">
    <source>
        <dbReference type="SAM" id="SignalP"/>
    </source>
</evidence>
<feature type="region of interest" description="Disordered" evidence="1">
    <location>
        <begin position="286"/>
        <end position="318"/>
    </location>
</feature>
<accession>A0A3N6PZ60</accession>
<comment type="caution">
    <text evidence="3">The sequence shown here is derived from an EMBL/GenBank/DDBJ whole genome shotgun (WGS) entry which is preliminary data.</text>
</comment>
<feature type="chain" id="PRO_5018172477" evidence="2">
    <location>
        <begin position="32"/>
        <end position="425"/>
    </location>
</feature>
<dbReference type="Pfam" id="PF13365">
    <property type="entry name" value="Trypsin_2"/>
    <property type="match status" value="1"/>
</dbReference>
<dbReference type="SUPFAM" id="SSF50494">
    <property type="entry name" value="Trypsin-like serine proteases"/>
    <property type="match status" value="1"/>
</dbReference>
<dbReference type="EMBL" id="RCBY01000027">
    <property type="protein sequence ID" value="RQH49079.1"/>
    <property type="molecule type" value="Genomic_DNA"/>
</dbReference>